<feature type="compositionally biased region" description="Polar residues" evidence="1">
    <location>
        <begin position="113"/>
        <end position="125"/>
    </location>
</feature>
<dbReference type="GO" id="GO:0007039">
    <property type="term" value="P:protein catabolic process in the vacuole"/>
    <property type="evidence" value="ECO:0007669"/>
    <property type="project" value="TreeGrafter"/>
</dbReference>
<feature type="region of interest" description="Disordered" evidence="1">
    <location>
        <begin position="1"/>
        <end position="37"/>
    </location>
</feature>
<dbReference type="Proteomes" id="UP000664169">
    <property type="component" value="Unassembled WGS sequence"/>
</dbReference>
<reference evidence="3" key="1">
    <citation type="submission" date="2021-03" db="EMBL/GenBank/DDBJ databases">
        <authorList>
            <person name="Tagirdzhanova G."/>
        </authorList>
    </citation>
    <scope>NUCLEOTIDE SEQUENCE</scope>
</reference>
<dbReference type="GO" id="GO:0042149">
    <property type="term" value="P:cellular response to glucose starvation"/>
    <property type="evidence" value="ECO:0007669"/>
    <property type="project" value="TreeGrafter"/>
</dbReference>
<evidence type="ECO:0000313" key="4">
    <source>
        <dbReference type="Proteomes" id="UP000664169"/>
    </source>
</evidence>
<feature type="domain" description="Nitrogen regulatory protein areA GATA-like" evidence="2">
    <location>
        <begin position="166"/>
        <end position="193"/>
    </location>
</feature>
<dbReference type="Pfam" id="PF08550">
    <property type="entry name" value="GATA_AreA"/>
    <property type="match status" value="1"/>
</dbReference>
<keyword evidence="4" id="KW-1185">Reference proteome</keyword>
<dbReference type="AlphaFoldDB" id="A0A8H3FEA8"/>
<accession>A0A8H3FEA8</accession>
<dbReference type="InterPro" id="IPR013860">
    <property type="entry name" value="AreA_GATA"/>
</dbReference>
<evidence type="ECO:0000256" key="1">
    <source>
        <dbReference type="SAM" id="MobiDB-lite"/>
    </source>
</evidence>
<feature type="compositionally biased region" description="Acidic residues" evidence="1">
    <location>
        <begin position="103"/>
        <end position="112"/>
    </location>
</feature>
<feature type="compositionally biased region" description="Polar residues" evidence="1">
    <location>
        <begin position="22"/>
        <end position="37"/>
    </location>
</feature>
<protein>
    <recommendedName>
        <fullName evidence="2">Nitrogen regulatory protein areA GATA-like domain-containing protein</fullName>
    </recommendedName>
</protein>
<dbReference type="GO" id="GO:0005773">
    <property type="term" value="C:vacuole"/>
    <property type="evidence" value="ECO:0007669"/>
    <property type="project" value="GOC"/>
</dbReference>
<evidence type="ECO:0000313" key="3">
    <source>
        <dbReference type="EMBL" id="CAF9921092.1"/>
    </source>
</evidence>
<feature type="compositionally biased region" description="Acidic residues" evidence="1">
    <location>
        <begin position="460"/>
        <end position="472"/>
    </location>
</feature>
<evidence type="ECO:0000259" key="2">
    <source>
        <dbReference type="Pfam" id="PF08550"/>
    </source>
</evidence>
<gene>
    <name evidence="3" type="ORF">GOMPHAMPRED_002226</name>
</gene>
<comment type="caution">
    <text evidence="3">The sequence shown here is derived from an EMBL/GenBank/DDBJ whole genome shotgun (WGS) entry which is preliminary data.</text>
</comment>
<dbReference type="EMBL" id="CAJPDQ010000016">
    <property type="protein sequence ID" value="CAF9921092.1"/>
    <property type="molecule type" value="Genomic_DNA"/>
</dbReference>
<dbReference type="PANTHER" id="PTHR28051:SF1">
    <property type="entry name" value="PROTEIN MTL1-RELATED"/>
    <property type="match status" value="1"/>
</dbReference>
<organism evidence="3 4">
    <name type="scientific">Gomphillus americanus</name>
    <dbReference type="NCBI Taxonomy" id="1940652"/>
    <lineage>
        <taxon>Eukaryota</taxon>
        <taxon>Fungi</taxon>
        <taxon>Dikarya</taxon>
        <taxon>Ascomycota</taxon>
        <taxon>Pezizomycotina</taxon>
        <taxon>Lecanoromycetes</taxon>
        <taxon>OSLEUM clade</taxon>
        <taxon>Ostropomycetidae</taxon>
        <taxon>Ostropales</taxon>
        <taxon>Graphidaceae</taxon>
        <taxon>Gomphilloideae</taxon>
        <taxon>Gomphillus</taxon>
    </lineage>
</organism>
<feature type="compositionally biased region" description="Polar residues" evidence="1">
    <location>
        <begin position="384"/>
        <end position="393"/>
    </location>
</feature>
<feature type="region of interest" description="Disordered" evidence="1">
    <location>
        <begin position="93"/>
        <end position="146"/>
    </location>
</feature>
<dbReference type="OrthoDB" id="5563539at2759"/>
<dbReference type="PANTHER" id="PTHR28051">
    <property type="entry name" value="PROTEIN MTL1-RELATED"/>
    <property type="match status" value="1"/>
</dbReference>
<name>A0A8H3FEA8_9LECA</name>
<sequence length="526" mass="58908">MTKVLPAGISIPPRAPLHRSTSKQNLFVDTRSPSNSSTFAYEDLRYSQSTISSAPSSPRLASRSLSNIPSFASTPASSICLYDPFFADKEDDDLQFPSYNISPEDDDDDDDSSTPGNSSPVSLNDSQDDLPRIQRQSGDDLSIKDQPSRHVDYLSHNWREEDVWSSWRHIVGRRNELENWERLENAAWRTWQKSRNNLPVVSPEKLNWMKEHDVTWLYGPLQTGDMKRFADTAPVSTGALSRIDSFVAKKSCLKKRSLSEAMLQRSISTSTLVQQAVDSLVSQSPNTPMLGAQVLQEYGRQIRFATSVSTDTSTVLTSPHSSGIQSPSQQRHIHFSEKVEQCIAINQDHEEAERAAYNALEEDSEEEVLMMVSEKGKERRLGSRPTTPRSSFSGDEKARTIAMLAPTTLRGDTPEPVVVKRPSLSKSSSQETLKPSRPLANNFWDDADDAELSWQPSSPSEDETGFEDEDEEMQLKGLRRTSSGMFMPYDQDADEQTNSGVLGRVIDTINTAKDIAHVVWNVGWRK</sequence>
<feature type="region of interest" description="Disordered" evidence="1">
    <location>
        <begin position="373"/>
        <end position="474"/>
    </location>
</feature>
<feature type="compositionally biased region" description="Polar residues" evidence="1">
    <location>
        <begin position="424"/>
        <end position="433"/>
    </location>
</feature>
<proteinExistence type="predicted"/>
<dbReference type="InterPro" id="IPR052292">
    <property type="entry name" value="Glucose_repression_reg"/>
</dbReference>
<feature type="compositionally biased region" description="Basic and acidic residues" evidence="1">
    <location>
        <begin position="129"/>
        <end position="146"/>
    </location>
</feature>